<feature type="transmembrane region" description="Helical" evidence="1">
    <location>
        <begin position="151"/>
        <end position="175"/>
    </location>
</feature>
<evidence type="ECO:0000313" key="2">
    <source>
        <dbReference type="EMBL" id="QWV92149.1"/>
    </source>
</evidence>
<evidence type="ECO:0000256" key="1">
    <source>
        <dbReference type="SAM" id="Phobius"/>
    </source>
</evidence>
<accession>A0ABX8J1J3</accession>
<protein>
    <submittedName>
        <fullName evidence="2">Uncharacterized protein</fullName>
    </submittedName>
</protein>
<proteinExistence type="predicted"/>
<feature type="transmembrane region" description="Helical" evidence="1">
    <location>
        <begin position="51"/>
        <end position="69"/>
    </location>
</feature>
<sequence>MNLQQKPTDVLSFGMGVTFYLVLNAIATLIASAVAYGIFSRLATTSHELRWIWAMPVTAALISLIQLAALRSMVTKRLEWLVFNTVAAFVWPFATFILAFMFGTLSEKVGLPIPHGRIFFVVVGGPIGAITGSMIAAAHSSFLDANKDVKAQWSISVIVAAGIIAGFLSYGFTFLEFAK</sequence>
<keyword evidence="1" id="KW-0812">Transmembrane</keyword>
<dbReference type="Proteomes" id="UP000683557">
    <property type="component" value="Chromosome"/>
</dbReference>
<gene>
    <name evidence="2" type="ORF">KP004_13060</name>
</gene>
<name>A0ABX8J1J3_9BACT</name>
<dbReference type="RefSeq" id="WP_216798971.1">
    <property type="nucleotide sequence ID" value="NZ_CP076723.1"/>
</dbReference>
<feature type="transmembrane region" description="Helical" evidence="1">
    <location>
        <begin position="20"/>
        <end position="39"/>
    </location>
</feature>
<organism evidence="2 3">
    <name type="scientific">Geomonas oryzisoli</name>
    <dbReference type="NCBI Taxonomy" id="2847992"/>
    <lineage>
        <taxon>Bacteria</taxon>
        <taxon>Pseudomonadati</taxon>
        <taxon>Thermodesulfobacteriota</taxon>
        <taxon>Desulfuromonadia</taxon>
        <taxon>Geobacterales</taxon>
        <taxon>Geobacteraceae</taxon>
        <taxon>Geomonas</taxon>
    </lineage>
</organism>
<keyword evidence="1" id="KW-1133">Transmembrane helix</keyword>
<reference evidence="2 3" key="1">
    <citation type="submission" date="2021-06" db="EMBL/GenBank/DDBJ databases">
        <title>Gemonas diversity in paddy soil.</title>
        <authorList>
            <person name="Liu G."/>
        </authorList>
    </citation>
    <scope>NUCLEOTIDE SEQUENCE [LARGE SCALE GENOMIC DNA]</scope>
    <source>
        <strain evidence="2 3">RG10</strain>
    </source>
</reference>
<feature type="transmembrane region" description="Helical" evidence="1">
    <location>
        <begin position="81"/>
        <end position="106"/>
    </location>
</feature>
<dbReference type="EMBL" id="CP076723">
    <property type="protein sequence ID" value="QWV92149.1"/>
    <property type="molecule type" value="Genomic_DNA"/>
</dbReference>
<keyword evidence="1" id="KW-0472">Membrane</keyword>
<keyword evidence="3" id="KW-1185">Reference proteome</keyword>
<evidence type="ECO:0000313" key="3">
    <source>
        <dbReference type="Proteomes" id="UP000683557"/>
    </source>
</evidence>
<feature type="transmembrane region" description="Helical" evidence="1">
    <location>
        <begin position="118"/>
        <end position="139"/>
    </location>
</feature>